<dbReference type="GO" id="GO:0003676">
    <property type="term" value="F:nucleic acid binding"/>
    <property type="evidence" value="ECO:0007669"/>
    <property type="project" value="InterPro"/>
</dbReference>
<dbReference type="InterPro" id="IPR003005">
    <property type="entry name" value="Amphiphysin"/>
</dbReference>
<evidence type="ECO:0000313" key="11">
    <source>
        <dbReference type="Proteomes" id="UP001205998"/>
    </source>
</evidence>
<sequence length="530" mass="60446">MAEISKGVNPGKLASNVQKRISRVQEKMMQKLGKSDETKDIAFEEGVVNFNKQMAEGIKLQRDLRAYLEAVKTMHECSKQLQSCLEDIYEPDWVGKEEMDVITEETDVLWGDFHQKLVDSALISMDAYMAKFPEIKARIAKRDRKLVDFDSARHHFASIQKSKKKDEAKLAKAEEELGKAQKVFEEISCDLQEELPSLWNSRVGIYVTTFQSLAGMGEKFHKEMCKLNHNLCDIITKLVEEQQTIEVAANHNVPAESESDETKPASKGRKKRVEKPRCKITARELRKVKRAAAKMPLATSLAIFQSCNITGVPKSTRCAILRDMAKVRKAESRPPLNKTHKLKCQDWAKKYLKTDFSKVLWTDEMRVSLDGPDGWARGWIDELVGPFRVEDGVKLNSQSYCQFLEDTFFKQWYRKKSASFKKNMIFMQDNAPSHTSKYSTAWLARKGIKEENLMIWPPCSPDLNPIENLWSIIKCAIYKEGKQYTSLNSVWEAVVAAARNVDGEQIKTLTESMDGRLLSVLAKKGGYIGH</sequence>
<comment type="caution">
    <text evidence="10">The sequence shown here is derived from an EMBL/GenBank/DDBJ whole genome shotgun (WGS) entry which is preliminary data.</text>
</comment>
<proteinExistence type="predicted"/>
<accession>A0AAD5ACF5</accession>
<gene>
    <name evidence="10" type="ORF">C0J50_3889</name>
</gene>
<dbReference type="Pfam" id="PF03114">
    <property type="entry name" value="BAR"/>
    <property type="match status" value="1"/>
</dbReference>
<dbReference type="PANTHER" id="PTHR46514:SF7">
    <property type="entry name" value="BRIDGING INTEGRATOR 1B"/>
    <property type="match status" value="1"/>
</dbReference>
<evidence type="ECO:0000256" key="5">
    <source>
        <dbReference type="ARBA" id="ARBA00023054"/>
    </source>
</evidence>
<dbReference type="GO" id="GO:0005543">
    <property type="term" value="F:phospholipid binding"/>
    <property type="evidence" value="ECO:0007669"/>
    <property type="project" value="TreeGrafter"/>
</dbReference>
<dbReference type="PRINTS" id="PR01251">
    <property type="entry name" value="AMPHIPHYSIN"/>
</dbReference>
<feature type="region of interest" description="Disordered" evidence="8">
    <location>
        <begin position="249"/>
        <end position="274"/>
    </location>
</feature>
<dbReference type="Gene3D" id="1.20.1270.60">
    <property type="entry name" value="Arfaptin homology (AH) domain/BAR domain"/>
    <property type="match status" value="1"/>
</dbReference>
<keyword evidence="4" id="KW-0963">Cytoplasm</keyword>
<dbReference type="GO" id="GO:0008021">
    <property type="term" value="C:synaptic vesicle"/>
    <property type="evidence" value="ECO:0007669"/>
    <property type="project" value="TreeGrafter"/>
</dbReference>
<dbReference type="InterPro" id="IPR027267">
    <property type="entry name" value="AH/BAR_dom_sf"/>
</dbReference>
<name>A0AAD5ACF5_SILAS</name>
<keyword evidence="3" id="KW-0728">SH3 domain</keyword>
<dbReference type="InterPro" id="IPR036397">
    <property type="entry name" value="RNaseH_sf"/>
</dbReference>
<evidence type="ECO:0000256" key="1">
    <source>
        <dbReference type="ARBA" id="ARBA00004308"/>
    </source>
</evidence>
<dbReference type="SMART" id="SM00721">
    <property type="entry name" value="BAR"/>
    <property type="match status" value="1"/>
</dbReference>
<dbReference type="SUPFAM" id="SSF103657">
    <property type="entry name" value="BAR/IMD domain-like"/>
    <property type="match status" value="1"/>
</dbReference>
<evidence type="ECO:0000256" key="4">
    <source>
        <dbReference type="ARBA" id="ARBA00022490"/>
    </source>
</evidence>
<dbReference type="InterPro" id="IPR038717">
    <property type="entry name" value="Tc1-like_DDE_dom"/>
</dbReference>
<dbReference type="GO" id="GO:0005886">
    <property type="term" value="C:plasma membrane"/>
    <property type="evidence" value="ECO:0007669"/>
    <property type="project" value="TreeGrafter"/>
</dbReference>
<dbReference type="Proteomes" id="UP001205998">
    <property type="component" value="Unassembled WGS sequence"/>
</dbReference>
<evidence type="ECO:0000256" key="6">
    <source>
        <dbReference type="ARBA" id="ARBA00023136"/>
    </source>
</evidence>
<evidence type="ECO:0000259" key="9">
    <source>
        <dbReference type="PROSITE" id="PS51021"/>
    </source>
</evidence>
<dbReference type="InterPro" id="IPR004148">
    <property type="entry name" value="BAR_dom"/>
</dbReference>
<protein>
    <submittedName>
        <fullName evidence="10">Bridging integrator 1b isoform 2</fullName>
    </submittedName>
</protein>
<evidence type="ECO:0000256" key="7">
    <source>
        <dbReference type="SAM" id="Coils"/>
    </source>
</evidence>
<organism evidence="10 11">
    <name type="scientific">Silurus asotus</name>
    <name type="common">Amur catfish</name>
    <name type="synonym">Parasilurus asotus</name>
    <dbReference type="NCBI Taxonomy" id="30991"/>
    <lineage>
        <taxon>Eukaryota</taxon>
        <taxon>Metazoa</taxon>
        <taxon>Chordata</taxon>
        <taxon>Craniata</taxon>
        <taxon>Vertebrata</taxon>
        <taxon>Euteleostomi</taxon>
        <taxon>Actinopterygii</taxon>
        <taxon>Neopterygii</taxon>
        <taxon>Teleostei</taxon>
        <taxon>Ostariophysi</taxon>
        <taxon>Siluriformes</taxon>
        <taxon>Siluridae</taxon>
        <taxon>Silurus</taxon>
    </lineage>
</organism>
<dbReference type="FunFam" id="1.20.1270.60:FF:000013">
    <property type="entry name" value="Amphiphysin isoform 2"/>
    <property type="match status" value="1"/>
</dbReference>
<comment type="subcellular location">
    <subcellularLocation>
        <location evidence="2">Cytoplasm</location>
    </subcellularLocation>
    <subcellularLocation>
        <location evidence="1">Endomembrane system</location>
    </subcellularLocation>
</comment>
<dbReference type="AlphaFoldDB" id="A0AAD5ACF5"/>
<evidence type="ECO:0000256" key="3">
    <source>
        <dbReference type="ARBA" id="ARBA00022443"/>
    </source>
</evidence>
<dbReference type="Gene3D" id="3.30.420.10">
    <property type="entry name" value="Ribonuclease H-like superfamily/Ribonuclease H"/>
    <property type="match status" value="1"/>
</dbReference>
<evidence type="ECO:0000256" key="8">
    <source>
        <dbReference type="SAM" id="MobiDB-lite"/>
    </source>
</evidence>
<feature type="domain" description="BAR" evidence="9">
    <location>
        <begin position="28"/>
        <end position="244"/>
    </location>
</feature>
<feature type="coiled-coil region" evidence="7">
    <location>
        <begin position="156"/>
        <end position="190"/>
    </location>
</feature>
<keyword evidence="11" id="KW-1185">Reference proteome</keyword>
<dbReference type="EMBL" id="MU562415">
    <property type="protein sequence ID" value="KAI5613485.1"/>
    <property type="molecule type" value="Genomic_DNA"/>
</dbReference>
<keyword evidence="5 7" id="KW-0175">Coiled coil</keyword>
<dbReference type="Pfam" id="PF13358">
    <property type="entry name" value="DDE_3"/>
    <property type="match status" value="1"/>
</dbReference>
<keyword evidence="6" id="KW-0472">Membrane</keyword>
<dbReference type="PANTHER" id="PTHR46514">
    <property type="entry name" value="AMPHIPHYSIN"/>
    <property type="match status" value="1"/>
</dbReference>
<reference evidence="10" key="1">
    <citation type="submission" date="2018-07" db="EMBL/GenBank/DDBJ databases">
        <title>Comparative genomics of catfishes provides insights into carnivory and benthic adaptation.</title>
        <authorList>
            <person name="Zhang Y."/>
            <person name="Wang D."/>
            <person name="Peng Z."/>
            <person name="Zheng S."/>
            <person name="Shao F."/>
            <person name="Tao W."/>
        </authorList>
    </citation>
    <scope>NUCLEOTIDE SEQUENCE</scope>
    <source>
        <strain evidence="10">Chongqing</strain>
    </source>
</reference>
<evidence type="ECO:0000256" key="2">
    <source>
        <dbReference type="ARBA" id="ARBA00004496"/>
    </source>
</evidence>
<evidence type="ECO:0000313" key="10">
    <source>
        <dbReference type="EMBL" id="KAI5613485.1"/>
    </source>
</evidence>
<dbReference type="PROSITE" id="PS51021">
    <property type="entry name" value="BAR"/>
    <property type="match status" value="1"/>
</dbReference>
<dbReference type="GO" id="GO:0048156">
    <property type="term" value="F:tau protein binding"/>
    <property type="evidence" value="ECO:0007669"/>
    <property type="project" value="TreeGrafter"/>
</dbReference>